<dbReference type="AlphaFoldDB" id="A5EWI6"/>
<feature type="compositionally biased region" description="Low complexity" evidence="1">
    <location>
        <begin position="57"/>
        <end position="73"/>
    </location>
</feature>
<name>A5EWI6_DICNV</name>
<organism evidence="2 3">
    <name type="scientific">Dichelobacter nodosus (strain VCS1703A)</name>
    <dbReference type="NCBI Taxonomy" id="246195"/>
    <lineage>
        <taxon>Bacteria</taxon>
        <taxon>Pseudomonadati</taxon>
        <taxon>Pseudomonadota</taxon>
        <taxon>Gammaproteobacteria</taxon>
        <taxon>Cardiobacteriales</taxon>
        <taxon>Cardiobacteriaceae</taxon>
        <taxon>Dichelobacter</taxon>
    </lineage>
</organism>
<dbReference type="Proteomes" id="UP000000248">
    <property type="component" value="Chromosome"/>
</dbReference>
<gene>
    <name evidence="2" type="ordered locus">DNO_0191</name>
</gene>
<protein>
    <submittedName>
        <fullName evidence="2">Uncharacterized protein</fullName>
    </submittedName>
</protein>
<dbReference type="EMBL" id="CP000513">
    <property type="protein sequence ID" value="ABQ13482.1"/>
    <property type="molecule type" value="Genomic_DNA"/>
</dbReference>
<keyword evidence="3" id="KW-1185">Reference proteome</keyword>
<evidence type="ECO:0000313" key="3">
    <source>
        <dbReference type="Proteomes" id="UP000000248"/>
    </source>
</evidence>
<proteinExistence type="predicted"/>
<evidence type="ECO:0000256" key="1">
    <source>
        <dbReference type="SAM" id="MobiDB-lite"/>
    </source>
</evidence>
<dbReference type="HOGENOM" id="CLU_2436071_0_0_6"/>
<feature type="region of interest" description="Disordered" evidence="1">
    <location>
        <begin position="57"/>
        <end position="90"/>
    </location>
</feature>
<evidence type="ECO:0000313" key="2">
    <source>
        <dbReference type="EMBL" id="ABQ13482.1"/>
    </source>
</evidence>
<dbReference type="KEGG" id="dno:DNO_0191"/>
<reference evidence="2 3" key="1">
    <citation type="journal article" date="2007" name="Nat. Biotechnol.">
        <title>Genome sequence and identification of candidate vaccine antigens from the animal pathogen Dichelobacter nodosus.</title>
        <authorList>
            <person name="Myers G.S."/>
            <person name="Parker D."/>
            <person name="Al-Hasani K."/>
            <person name="Kennan R.M."/>
            <person name="Seemann T."/>
            <person name="Ren Q."/>
            <person name="Badger J.H."/>
            <person name="Selengut J.D."/>
            <person name="Deboy R.T."/>
            <person name="Tettelin H."/>
            <person name="Boyce J.D."/>
            <person name="McCarl V.P."/>
            <person name="Han X."/>
            <person name="Nelson W.C."/>
            <person name="Madupu R."/>
            <person name="Mohamoud Y."/>
            <person name="Holley T."/>
            <person name="Fedorova N."/>
            <person name="Khouri H."/>
            <person name="Bottomley S.P."/>
            <person name="Whittington R.J."/>
            <person name="Adler B."/>
            <person name="Songer J.G."/>
            <person name="Rood J.I."/>
            <person name="Paulsen I.T."/>
        </authorList>
    </citation>
    <scope>NUCLEOTIDE SEQUENCE [LARGE SCALE GENOMIC DNA]</scope>
    <source>
        <strain evidence="2 3">VCS1703A</strain>
    </source>
</reference>
<accession>A5EWI6</accession>
<sequence>MLGSIWLLVSVALRDRTHFSRSAVGSPVAGLIRDGSWVYSRSCTSAAPHRRNRPRWWWPGRRSGSRRSPVPNGRRCRPHPGPGSGRWRPR</sequence>